<dbReference type="STRING" id="71139.A0A059CQ47"/>
<feature type="compositionally biased region" description="Basic and acidic residues" evidence="1">
    <location>
        <begin position="637"/>
        <end position="647"/>
    </location>
</feature>
<feature type="region of interest" description="Disordered" evidence="1">
    <location>
        <begin position="890"/>
        <end position="954"/>
    </location>
</feature>
<feature type="region of interest" description="Disordered" evidence="1">
    <location>
        <begin position="493"/>
        <end position="540"/>
    </location>
</feature>
<dbReference type="PROSITE" id="PS51321">
    <property type="entry name" value="TFIIS_CENTRAL"/>
    <property type="match status" value="1"/>
</dbReference>
<dbReference type="SUPFAM" id="SSF46942">
    <property type="entry name" value="Elongation factor TFIIS domain 2"/>
    <property type="match status" value="1"/>
</dbReference>
<reference evidence="3" key="1">
    <citation type="submission" date="2013-07" db="EMBL/GenBank/DDBJ databases">
        <title>The genome of Eucalyptus grandis.</title>
        <authorList>
            <person name="Schmutz J."/>
            <person name="Hayes R."/>
            <person name="Myburg A."/>
            <person name="Tuskan G."/>
            <person name="Grattapaglia D."/>
            <person name="Rokhsar D.S."/>
        </authorList>
    </citation>
    <scope>NUCLEOTIDE SEQUENCE</scope>
    <source>
        <tissue evidence="3">Leaf extractions</tissue>
    </source>
</reference>
<dbReference type="eggNOG" id="KOG1634">
    <property type="taxonomic scope" value="Eukaryota"/>
</dbReference>
<proteinExistence type="predicted"/>
<dbReference type="Pfam" id="PF07744">
    <property type="entry name" value="SPOC"/>
    <property type="match status" value="1"/>
</dbReference>
<dbReference type="InParanoid" id="A0A059CQ47"/>
<dbReference type="InterPro" id="IPR036575">
    <property type="entry name" value="TFIIS_cen_dom_sf"/>
</dbReference>
<dbReference type="PANTHER" id="PTHR11477">
    <property type="entry name" value="TRANSCRIPTION FACTOR S-II ZINC FINGER DOMAIN-CONTAINING PROTEIN"/>
    <property type="match status" value="1"/>
</dbReference>
<evidence type="ECO:0000313" key="3">
    <source>
        <dbReference type="EMBL" id="KCW80472.1"/>
    </source>
</evidence>
<dbReference type="PANTHER" id="PTHR11477:SF20">
    <property type="entry name" value="SPOC DOMAIN _ TRANSCRIPTION ELONGATION FACTOR S-II PROTEIN"/>
    <property type="match status" value="1"/>
</dbReference>
<feature type="compositionally biased region" description="Polar residues" evidence="1">
    <location>
        <begin position="926"/>
        <end position="942"/>
    </location>
</feature>
<evidence type="ECO:0000259" key="2">
    <source>
        <dbReference type="PROSITE" id="PS51321"/>
    </source>
</evidence>
<dbReference type="InterPro" id="IPR012921">
    <property type="entry name" value="SPOC_C"/>
</dbReference>
<feature type="compositionally biased region" description="Low complexity" evidence="1">
    <location>
        <begin position="113"/>
        <end position="129"/>
    </location>
</feature>
<feature type="region of interest" description="Disordered" evidence="1">
    <location>
        <begin position="1016"/>
        <end position="1073"/>
    </location>
</feature>
<feature type="domain" description="TFIIS central" evidence="2">
    <location>
        <begin position="365"/>
        <end position="475"/>
    </location>
</feature>
<feature type="region of interest" description="Disordered" evidence="1">
    <location>
        <begin position="232"/>
        <end position="261"/>
    </location>
</feature>
<accession>A0A059CQ47</accession>
<feature type="compositionally biased region" description="Basic and acidic residues" evidence="1">
    <location>
        <begin position="354"/>
        <end position="364"/>
    </location>
</feature>
<feature type="compositionally biased region" description="Polar residues" evidence="1">
    <location>
        <begin position="190"/>
        <end position="211"/>
    </location>
</feature>
<protein>
    <recommendedName>
        <fullName evidence="2">TFIIS central domain-containing protein</fullName>
    </recommendedName>
</protein>
<organism evidence="3">
    <name type="scientific">Eucalyptus grandis</name>
    <name type="common">Flooded gum</name>
    <dbReference type="NCBI Taxonomy" id="71139"/>
    <lineage>
        <taxon>Eukaryota</taxon>
        <taxon>Viridiplantae</taxon>
        <taxon>Streptophyta</taxon>
        <taxon>Embryophyta</taxon>
        <taxon>Tracheophyta</taxon>
        <taxon>Spermatophyta</taxon>
        <taxon>Magnoliopsida</taxon>
        <taxon>eudicotyledons</taxon>
        <taxon>Gunneridae</taxon>
        <taxon>Pentapetalae</taxon>
        <taxon>rosids</taxon>
        <taxon>malvids</taxon>
        <taxon>Myrtales</taxon>
        <taxon>Myrtaceae</taxon>
        <taxon>Myrtoideae</taxon>
        <taxon>Eucalypteae</taxon>
        <taxon>Eucalyptus</taxon>
    </lineage>
</organism>
<dbReference type="EMBL" id="KK198755">
    <property type="protein sequence ID" value="KCW80472.1"/>
    <property type="molecule type" value="Genomic_DNA"/>
</dbReference>
<evidence type="ECO:0000256" key="1">
    <source>
        <dbReference type="SAM" id="MobiDB-lite"/>
    </source>
</evidence>
<feature type="region of interest" description="Disordered" evidence="1">
    <location>
        <begin position="110"/>
        <end position="215"/>
    </location>
</feature>
<dbReference type="InterPro" id="IPR003618">
    <property type="entry name" value="TFIIS_cen_dom"/>
</dbReference>
<dbReference type="SMART" id="SM00510">
    <property type="entry name" value="TFS2M"/>
    <property type="match status" value="1"/>
</dbReference>
<dbReference type="GO" id="GO:0005634">
    <property type="term" value="C:nucleus"/>
    <property type="evidence" value="ECO:0000318"/>
    <property type="project" value="GO_Central"/>
</dbReference>
<name>A0A059CQ47_EUCGR</name>
<dbReference type="Gene3D" id="1.10.472.30">
    <property type="entry name" value="Transcription elongation factor S-II, central domain"/>
    <property type="match status" value="1"/>
</dbReference>
<feature type="compositionally biased region" description="Basic and acidic residues" evidence="1">
    <location>
        <begin position="232"/>
        <end position="243"/>
    </location>
</feature>
<feature type="region of interest" description="Disordered" evidence="1">
    <location>
        <begin position="592"/>
        <end position="665"/>
    </location>
</feature>
<dbReference type="AlphaFoldDB" id="A0A059CQ47"/>
<dbReference type="GO" id="GO:0006351">
    <property type="term" value="P:DNA-templated transcription"/>
    <property type="evidence" value="ECO:0007669"/>
    <property type="project" value="InterPro"/>
</dbReference>
<feature type="compositionally biased region" description="Basic and acidic residues" evidence="1">
    <location>
        <begin position="525"/>
        <end position="540"/>
    </location>
</feature>
<dbReference type="GO" id="GO:0006357">
    <property type="term" value="P:regulation of transcription by RNA polymerase II"/>
    <property type="evidence" value="ECO:0000318"/>
    <property type="project" value="GO_Central"/>
</dbReference>
<dbReference type="OrthoDB" id="1884872at2759"/>
<feature type="compositionally biased region" description="Basic and acidic residues" evidence="1">
    <location>
        <begin position="592"/>
        <end position="613"/>
    </location>
</feature>
<feature type="compositionally biased region" description="Polar residues" evidence="1">
    <location>
        <begin position="145"/>
        <end position="159"/>
    </location>
</feature>
<feature type="region of interest" description="Disordered" evidence="1">
    <location>
        <begin position="345"/>
        <end position="364"/>
    </location>
</feature>
<dbReference type="CDD" id="cd21538">
    <property type="entry name" value="SPOC_TFIIS"/>
    <property type="match status" value="1"/>
</dbReference>
<dbReference type="KEGG" id="egr:104437081"/>
<dbReference type="FunCoup" id="A0A059CQ47">
    <property type="interactions" value="1698"/>
</dbReference>
<feature type="compositionally biased region" description="Polar residues" evidence="1">
    <location>
        <begin position="1019"/>
        <end position="1029"/>
    </location>
</feature>
<dbReference type="Gramene" id="KCW80472">
    <property type="protein sequence ID" value="KCW80472"/>
    <property type="gene ID" value="EUGRSUZ_C01815"/>
</dbReference>
<gene>
    <name evidence="3" type="ORF">EUGRSUZ_C01815</name>
</gene>
<dbReference type="OMA" id="ICENSEF"/>
<sequence>MSNNLVSQPLSIPSTQMVPLEAIPNRVESSMQDVQMGFPGIGPDESASQPSLLRQQSRNVGTMSMYENNAGYLEGRENFLVPQRTSMPIEDMGNMFNNQAVQQLPMMNKRKASMGPMPSSPSPRSAMVPNKRAAQVEHRPWLQPSAPNRKSMPGQSISTPGVKHSPAPNRKLGPAESISPRLAPQRLSVPKNQMSNVQPSPKVQSDSSGSVRSKMRESLAAALALVNYEEGRSPIGKDSKNRDLSAQSSRVDAQPAPNPGDAVDNVHEVQEGKVTSCDGFGIHHVRNSSIVSQEAFATERSGDSNTSSISNVQDLQRGSVLVPEDLPFSDNFFVKDELLQGNGLSWVMDSDQNPAERRGNQDSEMKEKVHDELNGRSAMAFQSPEVLASRIEAELFKLFGGVNKKYKEKGRSLLFNLKDRSNPELRERVVSGGIPPERLCSMTAEELASKELSEWRMAKAEEFAQMVVLPDAEVDIKRLVRKTHKGEFQVEVEQDDVSAEVSSAVTSGHLDPKKADDQESPANEPGEKDENMKAGGRKSDLAVQGAAYTLTIPTEDHASDVDIMEENVTEDLPPIVSLDEFMECLESEPPFKDLQADAGKSEPASEKVLKIRSPEGSLNDSADMTEKKSVEISQPASEKDLKAKSPERSPNNTTNVTEEESSKVDETLSLANIDIRSSDHHGKYDSKHRTVASKGELIWEGSLQLITSIISVIGIFKSGEKTPSKDWSRSLEIKGRVRLDAFEKFLQDLRMSRSRAIMVVHFVCKEESSESDRASLGEVADSYVLDERVGFAEPSQGVELYLCPPHARIREMLSRILPEDQLNVLSDVENGLIGVVVWRRSHLTSAIPSHTTKFTSKKQHLSSRRHQEKDVNFNSNLHHGLLAHPSSIQQQPIVDGDDDDDVPPGFGPGAARAARDEDDLPEFNFSGGSRSVGLNPTQNMSAGSGLAPSYGHTRAAPVSHIRELIHKYGQTGVGAPSENYGVPVQPWNDDEDDIPEWNPQGLYNIQQPSRGRAEVRVASAQQSQNSSPYLSREPLVRNAQQRSASGVHGGQVYVAPQARPPGWRQDTRRDRGF</sequence>
<dbReference type="Pfam" id="PF07500">
    <property type="entry name" value="TFIIS_M"/>
    <property type="match status" value="1"/>
</dbReference>